<dbReference type="PROSITE" id="PS51462">
    <property type="entry name" value="NUDIX"/>
    <property type="match status" value="1"/>
</dbReference>
<dbReference type="InterPro" id="IPR020084">
    <property type="entry name" value="NUDIX_hydrolase_CS"/>
</dbReference>
<dbReference type="Pfam" id="PF00293">
    <property type="entry name" value="NUDIX"/>
    <property type="match status" value="1"/>
</dbReference>
<dbReference type="FunFam" id="3.90.79.10:FF:000060">
    <property type="entry name" value="Nudix hydrolase 1"/>
    <property type="match status" value="1"/>
</dbReference>
<evidence type="ECO:0000256" key="1">
    <source>
        <dbReference type="ARBA" id="ARBA00001946"/>
    </source>
</evidence>
<evidence type="ECO:0000256" key="3">
    <source>
        <dbReference type="RuleBase" id="RU003476"/>
    </source>
</evidence>
<comment type="caution">
    <text evidence="5">The sequence shown here is derived from an EMBL/GenBank/DDBJ whole genome shotgun (WGS) entry which is preliminary data.</text>
</comment>
<protein>
    <submittedName>
        <fullName evidence="5">DNA mismatch repair protein MutT</fullName>
    </submittedName>
</protein>
<dbReference type="EMBL" id="LYVJ01000009">
    <property type="protein sequence ID" value="OBU66026.1"/>
    <property type="molecule type" value="Genomic_DNA"/>
</dbReference>
<dbReference type="PANTHER" id="PTHR16099">
    <property type="entry name" value="8-OXO-DGTP DIPHOSPHATES NUDT15"/>
    <property type="match status" value="1"/>
</dbReference>
<organism evidence="5 6">
    <name type="scientific">Stenotrophomonas maltophilia</name>
    <name type="common">Pseudomonas maltophilia</name>
    <name type="synonym">Xanthomonas maltophilia</name>
    <dbReference type="NCBI Taxonomy" id="40324"/>
    <lineage>
        <taxon>Bacteria</taxon>
        <taxon>Pseudomonadati</taxon>
        <taxon>Pseudomonadota</taxon>
        <taxon>Gammaproteobacteria</taxon>
        <taxon>Lysobacterales</taxon>
        <taxon>Lysobacteraceae</taxon>
        <taxon>Stenotrophomonas</taxon>
        <taxon>Stenotrophomonas maltophilia group</taxon>
    </lineage>
</organism>
<reference evidence="5 6" key="1">
    <citation type="submission" date="2016-05" db="EMBL/GenBank/DDBJ databases">
        <title>Draft Genome Sequences of Stenotrophomonas maltophilia Strains Sm32COP, Sm41DVV, Sm46PAILV, SmF3, SmF22, SmSOFb1 and SmCVFa1, Isolated from Different Manures, in France.</title>
        <authorList>
            <person name="Nazaret S."/>
            <person name="Bodilis J."/>
        </authorList>
    </citation>
    <scope>NUCLEOTIDE SEQUENCE [LARGE SCALE GENOMIC DNA]</scope>
    <source>
        <strain evidence="5 6">Sm46PAILV</strain>
    </source>
</reference>
<gene>
    <name evidence="5" type="ORF">A9K58_12860</name>
</gene>
<dbReference type="InterPro" id="IPR000086">
    <property type="entry name" value="NUDIX_hydrolase_dom"/>
</dbReference>
<evidence type="ECO:0000259" key="4">
    <source>
        <dbReference type="PROSITE" id="PS51462"/>
    </source>
</evidence>
<comment type="cofactor">
    <cofactor evidence="1">
        <name>Mg(2+)</name>
        <dbReference type="ChEBI" id="CHEBI:18420"/>
    </cofactor>
</comment>
<dbReference type="PANTHER" id="PTHR16099:SF5">
    <property type="entry name" value="NUCLEOTIDE TRIPHOSPHATE DIPHOSPHATASE NUDT15"/>
    <property type="match status" value="1"/>
</dbReference>
<name>A0A1A6XTV5_STEMA</name>
<accession>A0A1A6XTV5</accession>
<evidence type="ECO:0000256" key="2">
    <source>
        <dbReference type="ARBA" id="ARBA00022801"/>
    </source>
</evidence>
<dbReference type="PRINTS" id="PR00502">
    <property type="entry name" value="NUDIXFAMILY"/>
</dbReference>
<dbReference type="PROSITE" id="PS00893">
    <property type="entry name" value="NUDIX_BOX"/>
    <property type="match status" value="1"/>
</dbReference>
<dbReference type="SUPFAM" id="SSF55811">
    <property type="entry name" value="Nudix"/>
    <property type="match status" value="1"/>
</dbReference>
<dbReference type="InterPro" id="IPR020476">
    <property type="entry name" value="Nudix_hydrolase"/>
</dbReference>
<dbReference type="InterPro" id="IPR015797">
    <property type="entry name" value="NUDIX_hydrolase-like_dom_sf"/>
</dbReference>
<evidence type="ECO:0000313" key="6">
    <source>
        <dbReference type="Proteomes" id="UP000092256"/>
    </source>
</evidence>
<dbReference type="OrthoDB" id="9804442at2"/>
<comment type="similarity">
    <text evidence="3">Belongs to the Nudix hydrolase family.</text>
</comment>
<sequence>MLEERRVQVGVGVLVCRGHSVLLGLRRGSHGSGEWGPPGGHLEYGEDVLSCAMREVEEETGLRLLSVESGPYTNDVLSDIDRHYVTLFLVARHFEGEVALMERDKCYEWRWFSWDDLPEPLFTPFRSFVLGGFRP</sequence>
<keyword evidence="2 3" id="KW-0378">Hydrolase</keyword>
<dbReference type="AlphaFoldDB" id="A0A1A6XTV5"/>
<proteinExistence type="inferred from homology"/>
<dbReference type="RefSeq" id="WP_065199702.1">
    <property type="nucleotide sequence ID" value="NZ_LYVJ01000009.1"/>
</dbReference>
<dbReference type="Proteomes" id="UP000092256">
    <property type="component" value="Unassembled WGS sequence"/>
</dbReference>
<dbReference type="CDD" id="cd04678">
    <property type="entry name" value="NUDIX_MTH2_Nudt15"/>
    <property type="match status" value="1"/>
</dbReference>
<feature type="domain" description="Nudix hydrolase" evidence="4">
    <location>
        <begin position="6"/>
        <end position="135"/>
    </location>
</feature>
<dbReference type="Gene3D" id="3.90.79.10">
    <property type="entry name" value="Nucleoside Triphosphate Pyrophosphohydrolase"/>
    <property type="match status" value="1"/>
</dbReference>
<dbReference type="GO" id="GO:0016787">
    <property type="term" value="F:hydrolase activity"/>
    <property type="evidence" value="ECO:0007669"/>
    <property type="project" value="UniProtKB-KW"/>
</dbReference>
<evidence type="ECO:0000313" key="5">
    <source>
        <dbReference type="EMBL" id="OBU66026.1"/>
    </source>
</evidence>